<sequence>LILILGAGAWADVRRGDGSICDCGFRDSSSGNIFTDGMVTFFNESSTFDDGWIVQSYKNKKEKGWNSVFRQGATPNNVYLDSSSDSAQLYIDPFLKNHLVMGSSIQTDRRDIMFGSFRAKMKPPGMDNGGGSALSMLLQMNDTQSMEFMLMNTDIPNDSYAWVGTFVNGEFPDRNLGSNFSVLANGSKEIGIESPWNFTEYKIDWDATTLNFTIGSNTTRRVVKAKQPDLPAVPVPFEIKHWSTGNYYSMQGPPTKRGFAGVEWVRMFFNSTTTDARDFDARCIPSLACSVDDTTLRGVSSYNATALEKYEHKHPKEPKRVPAIVIAVFCLSVSFLVLCHAIYIWEPWKLVREPSSRSTSRTDVPTHSPLGTPMISPIGTPLISPHERSLAEDYLTLNDGNIEDDTMTKDQIRNSEAASSVEQAGPEPVKKPLNEAKRARVDYLAGIVAFCAVIVTVQHFCLSFVPAAISPGDRVVHHSSENFVRMYVSPVILSQLWLGLFFTSSCRFMVDRYLEDGDLRHIASVAVRRIPRFMIPVTAIVLIEYFLIDAGATRFLQYTPSITWSQWPYVERFPSFAIFLNEMLELGFLIPNGFPQIVFHYCTGVLWTVAVQLQSTWLILLSILVIREIRNPWKRMSFYAFCIVNGWYAQSWNAYFYVGILLSDLDITYKYRKYLHSHLWVYYPLVTTCTLLAIGAVVSNITPQLTKFNLSVSENGWHPDWATASPVTQTKGSQYPEYFVPRLNGLIAASSLQTIIEISPFMQMILSNRVLQTIFPHIFTIYLIHGVIFWSWGSWLLVFLTDHNFSYDVSVTLVGVTSYAILGLVVPILTPMTDVLGMDLARHWWAFASQIQPPKRSTMFPFPDNLLRNR</sequence>
<feature type="transmembrane region" description="Helical" evidence="1">
    <location>
        <begin position="680"/>
        <end position="701"/>
    </location>
</feature>
<keyword evidence="1" id="KW-0812">Transmembrane</keyword>
<organism evidence="3 4">
    <name type="scientific">Pseudovirgaria hyperparasitica</name>
    <dbReference type="NCBI Taxonomy" id="470096"/>
    <lineage>
        <taxon>Eukaryota</taxon>
        <taxon>Fungi</taxon>
        <taxon>Dikarya</taxon>
        <taxon>Ascomycota</taxon>
        <taxon>Pezizomycotina</taxon>
        <taxon>Dothideomycetes</taxon>
        <taxon>Dothideomycetes incertae sedis</taxon>
        <taxon>Acrospermales</taxon>
        <taxon>Acrospermaceae</taxon>
        <taxon>Pseudovirgaria</taxon>
    </lineage>
</organism>
<dbReference type="GeneID" id="54482522"/>
<keyword evidence="1" id="KW-1133">Transmembrane helix</keyword>
<feature type="transmembrane region" description="Helical" evidence="1">
    <location>
        <begin position="323"/>
        <end position="345"/>
    </location>
</feature>
<evidence type="ECO:0000313" key="3">
    <source>
        <dbReference type="EMBL" id="KAF2757839.1"/>
    </source>
</evidence>
<dbReference type="InterPro" id="IPR013320">
    <property type="entry name" value="ConA-like_dom_sf"/>
</dbReference>
<name>A0A6A6W6L2_9PEZI</name>
<dbReference type="EMBL" id="ML996572">
    <property type="protein sequence ID" value="KAF2757839.1"/>
    <property type="molecule type" value="Genomic_DNA"/>
</dbReference>
<dbReference type="SUPFAM" id="SSF49899">
    <property type="entry name" value="Concanavalin A-like lectins/glucanases"/>
    <property type="match status" value="1"/>
</dbReference>
<feature type="transmembrane region" description="Helical" evidence="1">
    <location>
        <begin position="774"/>
        <end position="797"/>
    </location>
</feature>
<keyword evidence="4" id="KW-1185">Reference proteome</keyword>
<dbReference type="GO" id="GO:0005975">
    <property type="term" value="P:carbohydrate metabolic process"/>
    <property type="evidence" value="ECO:0007669"/>
    <property type="project" value="InterPro"/>
</dbReference>
<dbReference type="Pfam" id="PF00722">
    <property type="entry name" value="Glyco_hydro_16"/>
    <property type="match status" value="1"/>
</dbReference>
<gene>
    <name evidence="3" type="ORF">EJ05DRAFT_420984</name>
</gene>
<feature type="transmembrane region" description="Helical" evidence="1">
    <location>
        <begin position="598"/>
        <end position="626"/>
    </location>
</feature>
<protein>
    <recommendedName>
        <fullName evidence="2">GH16 domain-containing protein</fullName>
    </recommendedName>
</protein>
<proteinExistence type="predicted"/>
<dbReference type="CDD" id="cd00413">
    <property type="entry name" value="Glyco_hydrolase_16"/>
    <property type="match status" value="1"/>
</dbReference>
<dbReference type="AlphaFoldDB" id="A0A6A6W6L2"/>
<feature type="transmembrane region" description="Helical" evidence="1">
    <location>
        <begin position="638"/>
        <end position="660"/>
    </location>
</feature>
<feature type="non-terminal residue" evidence="3">
    <location>
        <position position="870"/>
    </location>
</feature>
<dbReference type="GO" id="GO:0004553">
    <property type="term" value="F:hydrolase activity, hydrolyzing O-glycosyl compounds"/>
    <property type="evidence" value="ECO:0007669"/>
    <property type="project" value="InterPro"/>
</dbReference>
<evidence type="ECO:0000259" key="2">
    <source>
        <dbReference type="Pfam" id="PF00722"/>
    </source>
</evidence>
<dbReference type="InterPro" id="IPR000757">
    <property type="entry name" value="Beta-glucanase-like"/>
</dbReference>
<feature type="transmembrane region" description="Helical" evidence="1">
    <location>
        <begin position="443"/>
        <end position="467"/>
    </location>
</feature>
<dbReference type="OrthoDB" id="25131at2759"/>
<reference evidence="3" key="1">
    <citation type="journal article" date="2020" name="Stud. Mycol.">
        <title>101 Dothideomycetes genomes: a test case for predicting lifestyles and emergence of pathogens.</title>
        <authorList>
            <person name="Haridas S."/>
            <person name="Albert R."/>
            <person name="Binder M."/>
            <person name="Bloem J."/>
            <person name="Labutti K."/>
            <person name="Salamov A."/>
            <person name="Andreopoulos B."/>
            <person name="Baker S."/>
            <person name="Barry K."/>
            <person name="Bills G."/>
            <person name="Bluhm B."/>
            <person name="Cannon C."/>
            <person name="Castanera R."/>
            <person name="Culley D."/>
            <person name="Daum C."/>
            <person name="Ezra D."/>
            <person name="Gonzalez J."/>
            <person name="Henrissat B."/>
            <person name="Kuo A."/>
            <person name="Liang C."/>
            <person name="Lipzen A."/>
            <person name="Lutzoni F."/>
            <person name="Magnuson J."/>
            <person name="Mondo S."/>
            <person name="Nolan M."/>
            <person name="Ohm R."/>
            <person name="Pangilinan J."/>
            <person name="Park H.-J."/>
            <person name="Ramirez L."/>
            <person name="Alfaro M."/>
            <person name="Sun H."/>
            <person name="Tritt A."/>
            <person name="Yoshinaga Y."/>
            <person name="Zwiers L.-H."/>
            <person name="Turgeon B."/>
            <person name="Goodwin S."/>
            <person name="Spatafora J."/>
            <person name="Crous P."/>
            <person name="Grigoriev I."/>
        </authorList>
    </citation>
    <scope>NUCLEOTIDE SEQUENCE</scope>
    <source>
        <strain evidence="3">CBS 121739</strain>
    </source>
</reference>
<evidence type="ECO:0000313" key="4">
    <source>
        <dbReference type="Proteomes" id="UP000799437"/>
    </source>
</evidence>
<dbReference type="Gene3D" id="2.60.120.200">
    <property type="match status" value="1"/>
</dbReference>
<dbReference type="RefSeq" id="XP_033600290.1">
    <property type="nucleotide sequence ID" value="XM_033741468.1"/>
</dbReference>
<feature type="transmembrane region" description="Helical" evidence="1">
    <location>
        <begin position="809"/>
        <end position="829"/>
    </location>
</feature>
<feature type="transmembrane region" description="Helical" evidence="1">
    <location>
        <begin position="530"/>
        <end position="548"/>
    </location>
</feature>
<keyword evidence="1" id="KW-0472">Membrane</keyword>
<evidence type="ECO:0000256" key="1">
    <source>
        <dbReference type="SAM" id="Phobius"/>
    </source>
</evidence>
<dbReference type="PANTHER" id="PTHR38121">
    <property type="entry name" value="GH16 DOMAIN-CONTAINING PROTEIN"/>
    <property type="match status" value="1"/>
</dbReference>
<dbReference type="Proteomes" id="UP000799437">
    <property type="component" value="Unassembled WGS sequence"/>
</dbReference>
<accession>A0A6A6W6L2</accession>
<feature type="non-terminal residue" evidence="3">
    <location>
        <position position="1"/>
    </location>
</feature>
<feature type="domain" description="GH16" evidence="2">
    <location>
        <begin position="85"/>
        <end position="252"/>
    </location>
</feature>
<dbReference type="PANTHER" id="PTHR38121:SF2">
    <property type="entry name" value="ACYLTRANSFERASE 3 DOMAIN-CONTAINING PROTEIN"/>
    <property type="match status" value="1"/>
</dbReference>
<feature type="transmembrane region" description="Helical" evidence="1">
    <location>
        <begin position="487"/>
        <end position="510"/>
    </location>
</feature>